<reference evidence="2" key="2">
    <citation type="journal article" date="2015" name="Data Brief">
        <title>Shoot transcriptome of the giant reed, Arundo donax.</title>
        <authorList>
            <person name="Barrero R.A."/>
            <person name="Guerrero F.D."/>
            <person name="Moolhuijzen P."/>
            <person name="Goolsby J.A."/>
            <person name="Tidwell J."/>
            <person name="Bellgard S.E."/>
            <person name="Bellgard M.I."/>
        </authorList>
    </citation>
    <scope>NUCLEOTIDE SEQUENCE</scope>
    <source>
        <tissue evidence="2">Shoot tissue taken approximately 20 cm above the soil surface</tissue>
    </source>
</reference>
<accession>A0A0A9ACP0</accession>
<evidence type="ECO:0000256" key="1">
    <source>
        <dbReference type="SAM" id="MobiDB-lite"/>
    </source>
</evidence>
<proteinExistence type="predicted"/>
<dbReference type="EMBL" id="GBRH01250227">
    <property type="protein sequence ID" value="JAD47668.1"/>
    <property type="molecule type" value="Transcribed_RNA"/>
</dbReference>
<feature type="compositionally biased region" description="Polar residues" evidence="1">
    <location>
        <begin position="28"/>
        <end position="37"/>
    </location>
</feature>
<evidence type="ECO:0000313" key="2">
    <source>
        <dbReference type="EMBL" id="JAD47668.1"/>
    </source>
</evidence>
<reference evidence="2" key="1">
    <citation type="submission" date="2014-09" db="EMBL/GenBank/DDBJ databases">
        <authorList>
            <person name="Magalhaes I.L.F."/>
            <person name="Oliveira U."/>
            <person name="Santos F.R."/>
            <person name="Vidigal T.H.D.A."/>
            <person name="Brescovit A.D."/>
            <person name="Santos A.J."/>
        </authorList>
    </citation>
    <scope>NUCLEOTIDE SEQUENCE</scope>
    <source>
        <tissue evidence="2">Shoot tissue taken approximately 20 cm above the soil surface</tissue>
    </source>
</reference>
<dbReference type="AlphaFoldDB" id="A0A0A9ACP0"/>
<organism evidence="2">
    <name type="scientific">Arundo donax</name>
    <name type="common">Giant reed</name>
    <name type="synonym">Donax arundinaceus</name>
    <dbReference type="NCBI Taxonomy" id="35708"/>
    <lineage>
        <taxon>Eukaryota</taxon>
        <taxon>Viridiplantae</taxon>
        <taxon>Streptophyta</taxon>
        <taxon>Embryophyta</taxon>
        <taxon>Tracheophyta</taxon>
        <taxon>Spermatophyta</taxon>
        <taxon>Magnoliopsida</taxon>
        <taxon>Liliopsida</taxon>
        <taxon>Poales</taxon>
        <taxon>Poaceae</taxon>
        <taxon>PACMAD clade</taxon>
        <taxon>Arundinoideae</taxon>
        <taxon>Arundineae</taxon>
        <taxon>Arundo</taxon>
    </lineage>
</organism>
<name>A0A0A9ACP0_ARUDO</name>
<sequence>MLGLQIHHEAQRFHTPRLGTLSWEPPLANSTNNFDKQ</sequence>
<protein>
    <submittedName>
        <fullName evidence="2">Uncharacterized protein</fullName>
    </submittedName>
</protein>
<feature type="region of interest" description="Disordered" evidence="1">
    <location>
        <begin position="16"/>
        <end position="37"/>
    </location>
</feature>